<gene>
    <name evidence="2" type="ORF">FN976_23195</name>
</gene>
<dbReference type="Gene3D" id="3.40.50.10610">
    <property type="entry name" value="ABC-type transport auxiliary lipoprotein component"/>
    <property type="match status" value="1"/>
</dbReference>
<proteinExistence type="predicted"/>
<dbReference type="SUPFAM" id="SSF159594">
    <property type="entry name" value="XCC0632-like"/>
    <property type="match status" value="1"/>
</dbReference>
<organism evidence="2 3">
    <name type="scientific">Caenimonas sedimenti</name>
    <dbReference type="NCBI Taxonomy" id="2596921"/>
    <lineage>
        <taxon>Bacteria</taxon>
        <taxon>Pseudomonadati</taxon>
        <taxon>Pseudomonadota</taxon>
        <taxon>Betaproteobacteria</taxon>
        <taxon>Burkholderiales</taxon>
        <taxon>Comamonadaceae</taxon>
        <taxon>Caenimonas</taxon>
    </lineage>
</organism>
<protein>
    <recommendedName>
        <fullName evidence="1">ABC-type transport auxiliary lipoprotein component domain-containing protein</fullName>
    </recommendedName>
</protein>
<dbReference type="RefSeq" id="WP_145895462.1">
    <property type="nucleotide sequence ID" value="NZ_VOBQ01000020.1"/>
</dbReference>
<name>A0A562ZIH5_9BURK</name>
<keyword evidence="3" id="KW-1185">Reference proteome</keyword>
<evidence type="ECO:0000313" key="2">
    <source>
        <dbReference type="EMBL" id="TWO68187.1"/>
    </source>
</evidence>
<dbReference type="OrthoDB" id="5568302at2"/>
<dbReference type="Proteomes" id="UP000318199">
    <property type="component" value="Unassembled WGS sequence"/>
</dbReference>
<comment type="caution">
    <text evidence="2">The sequence shown here is derived from an EMBL/GenBank/DDBJ whole genome shotgun (WGS) entry which is preliminary data.</text>
</comment>
<dbReference type="EMBL" id="VOBQ01000020">
    <property type="protein sequence ID" value="TWO68187.1"/>
    <property type="molecule type" value="Genomic_DNA"/>
</dbReference>
<feature type="domain" description="ABC-type transport auxiliary lipoprotein component" evidence="1">
    <location>
        <begin position="33"/>
        <end position="199"/>
    </location>
</feature>
<dbReference type="InterPro" id="IPR005586">
    <property type="entry name" value="ABC_trans_aux"/>
</dbReference>
<sequence length="206" mass="21910">MRMPLVLAIALLLAGCGLTPDKPVRPTLYDFGPQPVAAAGAAPAGAPLVLDDIDPSGSLDTSALLYRLAYADPHQLRPYALARWSAPPAQLIRQRLREQIGRDRAVIDAGAAAALARRSGQSPHVLRVELEEFSHQFDSQAQSKGVVRLRCTLLENTAGGERLIAQRSFASEQPAPTPDAPGGVRALAAATDAAARDIAAWLKQQR</sequence>
<dbReference type="AlphaFoldDB" id="A0A562ZIH5"/>
<evidence type="ECO:0000313" key="3">
    <source>
        <dbReference type="Proteomes" id="UP000318199"/>
    </source>
</evidence>
<dbReference type="PROSITE" id="PS51257">
    <property type="entry name" value="PROKAR_LIPOPROTEIN"/>
    <property type="match status" value="1"/>
</dbReference>
<evidence type="ECO:0000259" key="1">
    <source>
        <dbReference type="Pfam" id="PF03886"/>
    </source>
</evidence>
<accession>A0A562ZIH5</accession>
<reference evidence="2 3" key="1">
    <citation type="submission" date="2019-07" db="EMBL/GenBank/DDBJ databases">
        <title>Caenimonas sedimenti sp. nov., isolated from activated sludge.</title>
        <authorList>
            <person name="Xu J."/>
        </authorList>
    </citation>
    <scope>NUCLEOTIDE SEQUENCE [LARGE SCALE GENOMIC DNA]</scope>
    <source>
        <strain evidence="2 3">HX-9-20</strain>
    </source>
</reference>
<dbReference type="Pfam" id="PF03886">
    <property type="entry name" value="ABC_trans_aux"/>
    <property type="match status" value="1"/>
</dbReference>